<sequence length="92" mass="10327">MIDNTIPFLGPRPTDSVGISEVYFEPLTEPHRATAAGGHTSVEARASRLPEYDRRLIYEAAKRRRADLEDEGIALAEPYDLFVQRITAVLEI</sequence>
<reference evidence="1 2" key="1">
    <citation type="submission" date="2024-05" db="EMBL/GenBank/DDBJ databases">
        <title>Sequence of Lycoming College course isolates.</title>
        <authorList>
            <person name="Reigle C.A."/>
            <person name="Newman J.D."/>
        </authorList>
    </citation>
    <scope>NUCLEOTIDE SEQUENCE [LARGE SCALE GENOMIC DNA]</scope>
    <source>
        <strain evidence="1 2">CAR-09</strain>
    </source>
</reference>
<name>A0ABV0DH03_9PSED</name>
<dbReference type="RefSeq" id="WP_346647868.1">
    <property type="nucleotide sequence ID" value="NZ_JBDLYL010000015.1"/>
</dbReference>
<protein>
    <submittedName>
        <fullName evidence="1">Uncharacterized protein</fullName>
    </submittedName>
</protein>
<proteinExistence type="predicted"/>
<dbReference type="EMBL" id="JBDLYL010000015">
    <property type="protein sequence ID" value="MEN8641080.1"/>
    <property type="molecule type" value="Genomic_DNA"/>
</dbReference>
<gene>
    <name evidence="1" type="ORF">ABFE88_15645</name>
</gene>
<accession>A0ABV0DH03</accession>
<evidence type="ECO:0000313" key="2">
    <source>
        <dbReference type="Proteomes" id="UP001424532"/>
    </source>
</evidence>
<evidence type="ECO:0000313" key="1">
    <source>
        <dbReference type="EMBL" id="MEN8641080.1"/>
    </source>
</evidence>
<organism evidence="1 2">
    <name type="scientific">Pseudomonas sichuanensis</name>
    <dbReference type="NCBI Taxonomy" id="2213015"/>
    <lineage>
        <taxon>Bacteria</taxon>
        <taxon>Pseudomonadati</taxon>
        <taxon>Pseudomonadota</taxon>
        <taxon>Gammaproteobacteria</taxon>
        <taxon>Pseudomonadales</taxon>
        <taxon>Pseudomonadaceae</taxon>
        <taxon>Pseudomonas</taxon>
    </lineage>
</organism>
<keyword evidence="2" id="KW-1185">Reference proteome</keyword>
<comment type="caution">
    <text evidence="1">The sequence shown here is derived from an EMBL/GenBank/DDBJ whole genome shotgun (WGS) entry which is preliminary data.</text>
</comment>
<dbReference type="Proteomes" id="UP001424532">
    <property type="component" value="Unassembled WGS sequence"/>
</dbReference>